<accession>A0ABS2NJW0</accession>
<evidence type="ECO:0000313" key="1">
    <source>
        <dbReference type="EMBL" id="MBM7587816.1"/>
    </source>
</evidence>
<keyword evidence="2" id="KW-1185">Reference proteome</keyword>
<organism evidence="1 2">
    <name type="scientific">Rossellomorea pakistanensis</name>
    <dbReference type="NCBI Taxonomy" id="992288"/>
    <lineage>
        <taxon>Bacteria</taxon>
        <taxon>Bacillati</taxon>
        <taxon>Bacillota</taxon>
        <taxon>Bacilli</taxon>
        <taxon>Bacillales</taxon>
        <taxon>Bacillaceae</taxon>
        <taxon>Rossellomorea</taxon>
    </lineage>
</organism>
<dbReference type="EMBL" id="JAFBDZ010000005">
    <property type="protein sequence ID" value="MBM7587816.1"/>
    <property type="molecule type" value="Genomic_DNA"/>
</dbReference>
<gene>
    <name evidence="1" type="ORF">JOC86_004390</name>
</gene>
<dbReference type="Proteomes" id="UP001646157">
    <property type="component" value="Unassembled WGS sequence"/>
</dbReference>
<comment type="caution">
    <text evidence="1">The sequence shown here is derived from an EMBL/GenBank/DDBJ whole genome shotgun (WGS) entry which is preliminary data.</text>
</comment>
<name>A0ABS2NJW0_9BACI</name>
<protein>
    <submittedName>
        <fullName evidence="1">Uncharacterized protein</fullName>
    </submittedName>
</protein>
<sequence length="32" mass="3616">MEFFAILLLLPKGIKIWLLSSNIVNGQEKGRS</sequence>
<reference evidence="1 2" key="1">
    <citation type="submission" date="2021-01" db="EMBL/GenBank/DDBJ databases">
        <title>Genomic Encyclopedia of Type Strains, Phase IV (KMG-IV): sequencing the most valuable type-strain genomes for metagenomic binning, comparative biology and taxonomic classification.</title>
        <authorList>
            <person name="Goeker M."/>
        </authorList>
    </citation>
    <scope>NUCLEOTIDE SEQUENCE [LARGE SCALE GENOMIC DNA]</scope>
    <source>
        <strain evidence="1 2">DSM 24834</strain>
    </source>
</reference>
<proteinExistence type="predicted"/>
<evidence type="ECO:0000313" key="2">
    <source>
        <dbReference type="Proteomes" id="UP001646157"/>
    </source>
</evidence>